<dbReference type="AlphaFoldDB" id="A0A1H6E9S3"/>
<reference evidence="1 2" key="1">
    <citation type="submission" date="2016-10" db="EMBL/GenBank/DDBJ databases">
        <authorList>
            <person name="de Groot N.N."/>
        </authorList>
    </citation>
    <scope>NUCLEOTIDE SEQUENCE [LARGE SCALE GENOMIC DNA]</scope>
    <source>
        <strain evidence="1 2">CGMCC 4.2023</strain>
    </source>
</reference>
<accession>A0A1H6E9S3</accession>
<evidence type="ECO:0000313" key="1">
    <source>
        <dbReference type="EMBL" id="SEG93993.1"/>
    </source>
</evidence>
<keyword evidence="2" id="KW-1185">Reference proteome</keyword>
<proteinExistence type="predicted"/>
<name>A0A1H6E9S3_9ACTN</name>
<evidence type="ECO:0000313" key="2">
    <source>
        <dbReference type="Proteomes" id="UP000236754"/>
    </source>
</evidence>
<dbReference type="Proteomes" id="UP000236754">
    <property type="component" value="Unassembled WGS sequence"/>
</dbReference>
<gene>
    <name evidence="1" type="ORF">SAMN05216223_1297</name>
</gene>
<dbReference type="EMBL" id="FNVU01000029">
    <property type="protein sequence ID" value="SEG93993.1"/>
    <property type="molecule type" value="Genomic_DNA"/>
</dbReference>
<organism evidence="1 2">
    <name type="scientific">Actinacidiphila yanglinensis</name>
    <dbReference type="NCBI Taxonomy" id="310779"/>
    <lineage>
        <taxon>Bacteria</taxon>
        <taxon>Bacillati</taxon>
        <taxon>Actinomycetota</taxon>
        <taxon>Actinomycetes</taxon>
        <taxon>Kitasatosporales</taxon>
        <taxon>Streptomycetaceae</taxon>
        <taxon>Actinacidiphila</taxon>
    </lineage>
</organism>
<protein>
    <submittedName>
        <fullName evidence="1">Uncharacterized protein</fullName>
    </submittedName>
</protein>
<sequence>MRPVGWRVWKSRPILLTVALVSLAVMLGADLVSGERIRIGALMVAVPALPAVFRPRCREHSRGAGHRGAGRRRSVLAARTRRRRERQLAKVRKVAEATRRPLLRPLPDRLGRVTISSMYLAAEEEGAAMGPRPLASRIRAGVVRGERYRGV</sequence>